<evidence type="ECO:0000256" key="6">
    <source>
        <dbReference type="RuleBase" id="RU361156"/>
    </source>
</evidence>
<dbReference type="EC" id="3.4.16.-" evidence="6"/>
<dbReference type="InParanoid" id="A0A067N095"/>
<dbReference type="PRINTS" id="PR00724">
    <property type="entry name" value="CRBOXYPTASEC"/>
</dbReference>
<comment type="similarity">
    <text evidence="1 6">Belongs to the peptidase S10 family.</text>
</comment>
<evidence type="ECO:0000313" key="7">
    <source>
        <dbReference type="EMBL" id="KDQ17592.1"/>
    </source>
</evidence>
<keyword evidence="4 6" id="KW-0378">Hydrolase</keyword>
<organism evidence="7 8">
    <name type="scientific">Botryobasidium botryosum (strain FD-172 SS1)</name>
    <dbReference type="NCBI Taxonomy" id="930990"/>
    <lineage>
        <taxon>Eukaryota</taxon>
        <taxon>Fungi</taxon>
        <taxon>Dikarya</taxon>
        <taxon>Basidiomycota</taxon>
        <taxon>Agaricomycotina</taxon>
        <taxon>Agaricomycetes</taxon>
        <taxon>Cantharellales</taxon>
        <taxon>Botryobasidiaceae</taxon>
        <taxon>Botryobasidium</taxon>
    </lineage>
</organism>
<dbReference type="Gene3D" id="3.40.50.1820">
    <property type="entry name" value="alpha/beta hydrolase"/>
    <property type="match status" value="1"/>
</dbReference>
<protein>
    <recommendedName>
        <fullName evidence="6">Carboxypeptidase</fullName>
        <ecNumber evidence="6">3.4.16.-</ecNumber>
    </recommendedName>
</protein>
<dbReference type="Pfam" id="PF00450">
    <property type="entry name" value="Peptidase_S10"/>
    <property type="match status" value="1"/>
</dbReference>
<dbReference type="AlphaFoldDB" id="A0A067N095"/>
<dbReference type="InterPro" id="IPR001563">
    <property type="entry name" value="Peptidase_S10"/>
</dbReference>
<dbReference type="STRING" id="930990.A0A067N095"/>
<dbReference type="InterPro" id="IPR029058">
    <property type="entry name" value="AB_hydrolase_fold"/>
</dbReference>
<accession>A0A067N095</accession>
<evidence type="ECO:0000256" key="4">
    <source>
        <dbReference type="ARBA" id="ARBA00022801"/>
    </source>
</evidence>
<reference evidence="8" key="1">
    <citation type="journal article" date="2014" name="Proc. Natl. Acad. Sci. U.S.A.">
        <title>Extensive sampling of basidiomycete genomes demonstrates inadequacy of the white-rot/brown-rot paradigm for wood decay fungi.</title>
        <authorList>
            <person name="Riley R."/>
            <person name="Salamov A.A."/>
            <person name="Brown D.W."/>
            <person name="Nagy L.G."/>
            <person name="Floudas D."/>
            <person name="Held B.W."/>
            <person name="Levasseur A."/>
            <person name="Lombard V."/>
            <person name="Morin E."/>
            <person name="Otillar R."/>
            <person name="Lindquist E.A."/>
            <person name="Sun H."/>
            <person name="LaButti K.M."/>
            <person name="Schmutz J."/>
            <person name="Jabbour D."/>
            <person name="Luo H."/>
            <person name="Baker S.E."/>
            <person name="Pisabarro A.G."/>
            <person name="Walton J.D."/>
            <person name="Blanchette R.A."/>
            <person name="Henrissat B."/>
            <person name="Martin F."/>
            <person name="Cullen D."/>
            <person name="Hibbett D.S."/>
            <person name="Grigoriev I.V."/>
        </authorList>
    </citation>
    <scope>NUCLEOTIDE SEQUENCE [LARGE SCALE GENOMIC DNA]</scope>
    <source>
        <strain evidence="8">FD-172 SS1</strain>
    </source>
</reference>
<evidence type="ECO:0000256" key="2">
    <source>
        <dbReference type="ARBA" id="ARBA00022645"/>
    </source>
</evidence>
<dbReference type="OrthoDB" id="443318at2759"/>
<gene>
    <name evidence="7" type="ORF">BOTBODRAFT_105475</name>
</gene>
<dbReference type="InterPro" id="IPR018202">
    <property type="entry name" value="Ser_caboxypep_ser_AS"/>
</dbReference>
<dbReference type="PANTHER" id="PTHR11802:SF479">
    <property type="entry name" value="CARBOXYPEPTIDASE"/>
    <property type="match status" value="1"/>
</dbReference>
<keyword evidence="5" id="KW-0325">Glycoprotein</keyword>
<evidence type="ECO:0000256" key="1">
    <source>
        <dbReference type="ARBA" id="ARBA00009431"/>
    </source>
</evidence>
<name>A0A067N095_BOTB1</name>
<dbReference type="EMBL" id="KL198023">
    <property type="protein sequence ID" value="KDQ17592.1"/>
    <property type="molecule type" value="Genomic_DNA"/>
</dbReference>
<dbReference type="HOGENOM" id="CLU_008523_12_3_1"/>
<evidence type="ECO:0000256" key="5">
    <source>
        <dbReference type="ARBA" id="ARBA00023180"/>
    </source>
</evidence>
<sequence>MVSFKPTGGRSVSLTTKENRIAFYVDGNDIPTVNFDVGPSWAGLIPVSSNANETRELYFWFFPALKDVAKDDFIIWLNGGPGCSSLEGFLEENGPISFQYGQFQATPNPYSWTNVSNMLWVDQPVGTGFSQGTPDATSEADVADHFIGFLEQFFSLFSELKGKRLWITGESYAGVYIPYIADAIYSQPSLKDSAGINLQGIGIFDAATTYSVIQEQIPTVPFVHKWNNVLNLNQSFIASIEVSCNSANYSEKYATYPPKGPLPDGGINVTAECDIYDSVVDAATTINPCAYHIFDGCPIPYDALGFPEGENLTLGPVFFDNPELQDAIHAPRINWTECSPGVFINDTDNSDYPSPGGAGVLTRVIDNNTRTLIGHGLLDMLLLSEGTRIMIQNLTFGGMQGFQTPITNILNVEGLGEMGFWHEERKLMYVEYALSGHMVAQYQPIPALKTIVSRSQRLWPGRIVHC</sequence>
<keyword evidence="8" id="KW-1185">Reference proteome</keyword>
<dbReference type="GO" id="GO:0004185">
    <property type="term" value="F:serine-type carboxypeptidase activity"/>
    <property type="evidence" value="ECO:0007669"/>
    <property type="project" value="UniProtKB-UniRule"/>
</dbReference>
<dbReference type="PROSITE" id="PS00131">
    <property type="entry name" value="CARBOXYPEPT_SER_SER"/>
    <property type="match status" value="1"/>
</dbReference>
<dbReference type="SUPFAM" id="SSF53474">
    <property type="entry name" value="alpha/beta-Hydrolases"/>
    <property type="match status" value="1"/>
</dbReference>
<evidence type="ECO:0000313" key="8">
    <source>
        <dbReference type="Proteomes" id="UP000027195"/>
    </source>
</evidence>
<evidence type="ECO:0000256" key="3">
    <source>
        <dbReference type="ARBA" id="ARBA00022670"/>
    </source>
</evidence>
<dbReference type="GO" id="GO:0006508">
    <property type="term" value="P:proteolysis"/>
    <property type="evidence" value="ECO:0007669"/>
    <property type="project" value="UniProtKB-KW"/>
</dbReference>
<dbReference type="PANTHER" id="PTHR11802">
    <property type="entry name" value="SERINE PROTEASE FAMILY S10 SERINE CARBOXYPEPTIDASE"/>
    <property type="match status" value="1"/>
</dbReference>
<keyword evidence="2 6" id="KW-0121">Carboxypeptidase</keyword>
<proteinExistence type="inferred from homology"/>
<keyword evidence="3 6" id="KW-0645">Protease</keyword>
<dbReference type="Proteomes" id="UP000027195">
    <property type="component" value="Unassembled WGS sequence"/>
</dbReference>